<dbReference type="InterPro" id="IPR010982">
    <property type="entry name" value="Lambda_DNA-bd_dom_sf"/>
</dbReference>
<dbReference type="OrthoDB" id="4338746at2"/>
<sequence length="212" mass="22811">MGGDRDDQHARAEPRDPPGRPQEPEVPYAQSRRHHRPSRCFPVRRESGKEVSCQNMSVDHAELGRRLRRRRAALGRTVASVATDAALSVPYVANLENGRGNPTVSALDRLAEALGTRLVITLAEPGADAGPSAPVVPPSLQEFARGRRFRHAVGTLAGLLGEDDRAVRTRLFDALAGAAAPLGRDLPETDWQRLLDALVLVMGHPADPPGGP</sequence>
<dbReference type="Pfam" id="PF13560">
    <property type="entry name" value="HTH_31"/>
    <property type="match status" value="1"/>
</dbReference>
<feature type="compositionally biased region" description="Basic and acidic residues" evidence="1">
    <location>
        <begin position="1"/>
        <end position="18"/>
    </location>
</feature>
<dbReference type="SMART" id="SM00530">
    <property type="entry name" value="HTH_XRE"/>
    <property type="match status" value="1"/>
</dbReference>
<feature type="domain" description="HTH cro/C1-type" evidence="2">
    <location>
        <begin position="67"/>
        <end position="122"/>
    </location>
</feature>
<dbReference type="InterPro" id="IPR001387">
    <property type="entry name" value="Cro/C1-type_HTH"/>
</dbReference>
<name>A0A2W2E0A5_9ACTN</name>
<keyword evidence="4" id="KW-1185">Reference proteome</keyword>
<reference evidence="3 4" key="1">
    <citation type="submission" date="2018-01" db="EMBL/GenBank/DDBJ databases">
        <title>Draft genome sequence of Nonomuraea sp. KC333.</title>
        <authorList>
            <person name="Sahin N."/>
            <person name="Saygin H."/>
            <person name="Ay H."/>
        </authorList>
    </citation>
    <scope>NUCLEOTIDE SEQUENCE [LARGE SCALE GENOMIC DNA]</scope>
    <source>
        <strain evidence="3 4">KC333</strain>
    </source>
</reference>
<evidence type="ECO:0000259" key="2">
    <source>
        <dbReference type="PROSITE" id="PS50943"/>
    </source>
</evidence>
<dbReference type="SUPFAM" id="SSF47413">
    <property type="entry name" value="lambda repressor-like DNA-binding domains"/>
    <property type="match status" value="1"/>
</dbReference>
<dbReference type="CDD" id="cd00093">
    <property type="entry name" value="HTH_XRE"/>
    <property type="match status" value="1"/>
</dbReference>
<organism evidence="3 4">
    <name type="scientific">Nonomuraea aridisoli</name>
    <dbReference type="NCBI Taxonomy" id="2070368"/>
    <lineage>
        <taxon>Bacteria</taxon>
        <taxon>Bacillati</taxon>
        <taxon>Actinomycetota</taxon>
        <taxon>Actinomycetes</taxon>
        <taxon>Streptosporangiales</taxon>
        <taxon>Streptosporangiaceae</taxon>
        <taxon>Nonomuraea</taxon>
    </lineage>
</organism>
<dbReference type="GO" id="GO:0003677">
    <property type="term" value="F:DNA binding"/>
    <property type="evidence" value="ECO:0007669"/>
    <property type="project" value="InterPro"/>
</dbReference>
<feature type="region of interest" description="Disordered" evidence="1">
    <location>
        <begin position="1"/>
        <end position="38"/>
    </location>
</feature>
<evidence type="ECO:0000313" key="3">
    <source>
        <dbReference type="EMBL" id="PZG09969.1"/>
    </source>
</evidence>
<accession>A0A2W2E0A5</accession>
<evidence type="ECO:0000313" key="4">
    <source>
        <dbReference type="Proteomes" id="UP000249304"/>
    </source>
</evidence>
<proteinExistence type="predicted"/>
<dbReference type="PROSITE" id="PS50943">
    <property type="entry name" value="HTH_CROC1"/>
    <property type="match status" value="1"/>
</dbReference>
<dbReference type="Gene3D" id="1.10.260.40">
    <property type="entry name" value="lambda repressor-like DNA-binding domains"/>
    <property type="match status" value="1"/>
</dbReference>
<dbReference type="Proteomes" id="UP000249304">
    <property type="component" value="Unassembled WGS sequence"/>
</dbReference>
<dbReference type="EMBL" id="POUD01000235">
    <property type="protein sequence ID" value="PZG09969.1"/>
    <property type="molecule type" value="Genomic_DNA"/>
</dbReference>
<protein>
    <recommendedName>
        <fullName evidence="2">HTH cro/C1-type domain-containing protein</fullName>
    </recommendedName>
</protein>
<dbReference type="AlphaFoldDB" id="A0A2W2E0A5"/>
<comment type="caution">
    <text evidence="3">The sequence shown here is derived from an EMBL/GenBank/DDBJ whole genome shotgun (WGS) entry which is preliminary data.</text>
</comment>
<gene>
    <name evidence="3" type="ORF">C1J01_36905</name>
</gene>
<evidence type="ECO:0000256" key="1">
    <source>
        <dbReference type="SAM" id="MobiDB-lite"/>
    </source>
</evidence>